<evidence type="ECO:0000256" key="7">
    <source>
        <dbReference type="RuleBase" id="RU000461"/>
    </source>
</evidence>
<evidence type="ECO:0000256" key="3">
    <source>
        <dbReference type="ARBA" id="ARBA00022723"/>
    </source>
</evidence>
<dbReference type="InterPro" id="IPR002397">
    <property type="entry name" value="Cyt_P450_B"/>
</dbReference>
<dbReference type="PRINTS" id="PR00359">
    <property type="entry name" value="BP450"/>
</dbReference>
<evidence type="ECO:0000256" key="1">
    <source>
        <dbReference type="ARBA" id="ARBA00010617"/>
    </source>
</evidence>
<dbReference type="EMBL" id="PUJV01000001">
    <property type="protein sequence ID" value="NHB94937.1"/>
    <property type="molecule type" value="Genomic_DNA"/>
</dbReference>
<evidence type="ECO:0000256" key="5">
    <source>
        <dbReference type="ARBA" id="ARBA00023004"/>
    </source>
</evidence>
<evidence type="ECO:0000313" key="9">
    <source>
        <dbReference type="Proteomes" id="UP000547931"/>
    </source>
</evidence>
<dbReference type="RefSeq" id="WP_166285080.1">
    <property type="nucleotide sequence ID" value="NZ_CAWPIE010000001.1"/>
</dbReference>
<comment type="similarity">
    <text evidence="1 7">Belongs to the cytochrome P450 family.</text>
</comment>
<dbReference type="InterPro" id="IPR036396">
    <property type="entry name" value="Cyt_P450_sf"/>
</dbReference>
<dbReference type="Proteomes" id="UP000547931">
    <property type="component" value="Unassembled WGS sequence"/>
</dbReference>
<keyword evidence="6 7" id="KW-0503">Monooxygenase</keyword>
<protein>
    <submittedName>
        <fullName evidence="8">Cytochrome P450</fullName>
    </submittedName>
</protein>
<keyword evidence="4 7" id="KW-0560">Oxidoreductase</keyword>
<dbReference type="PANTHER" id="PTHR46696">
    <property type="entry name" value="P450, PUTATIVE (EUROFUNG)-RELATED"/>
    <property type="match status" value="1"/>
</dbReference>
<dbReference type="SUPFAM" id="SSF48264">
    <property type="entry name" value="Cytochrome P450"/>
    <property type="match status" value="1"/>
</dbReference>
<sequence length="413" mass="47667">MEQFSVYGDTYLNDRYSVYERLRNEAPAYFSKEMNSWFITRYEDVSSLLRSNDLITSHLIQEKLDNLKEGESEHFKEIIDIISTWMIYNDRPVHTRLRKFMNQAFMRKELEIIKPEIAKITHTLIQKITDSGCTEIDFVEEIAHPLPAMILCKMLGLDESEVGKFIKWSDDIADFMQNFVVSSVPDKGVSDITKKSMREMFDFLFETIKSRRNIPRNDLISRLANSEKFEDGAMLGDAEIAAQTVHLIFGGHKIPQFMLTNMLHCLITHPEQMEALKQDSSLLDNALMESMRFEGPIQYVTRHAAKDIVLHGETIKKYDSVYLFLGAANRDPRAFQYPDMFNIQREEKLNHVAFGGGYHACIGAAFVQMELNVILEGLFGAFKDIQSNYNIQSPDWSHNPTFHGIKSMSIKVK</sequence>
<evidence type="ECO:0000313" key="8">
    <source>
        <dbReference type="EMBL" id="NHB94937.1"/>
    </source>
</evidence>
<dbReference type="PROSITE" id="PS00086">
    <property type="entry name" value="CYTOCHROME_P450"/>
    <property type="match status" value="1"/>
</dbReference>
<evidence type="ECO:0000256" key="2">
    <source>
        <dbReference type="ARBA" id="ARBA00022617"/>
    </source>
</evidence>
<organism evidence="8 9">
    <name type="scientific">Photorhabdus stackebrandtii</name>
    <dbReference type="NCBI Taxonomy" id="1123042"/>
    <lineage>
        <taxon>Bacteria</taxon>
        <taxon>Pseudomonadati</taxon>
        <taxon>Pseudomonadota</taxon>
        <taxon>Gammaproteobacteria</taxon>
        <taxon>Enterobacterales</taxon>
        <taxon>Morganellaceae</taxon>
        <taxon>Photorhabdus</taxon>
    </lineage>
</organism>
<keyword evidence="3 7" id="KW-0479">Metal-binding</keyword>
<evidence type="ECO:0000256" key="4">
    <source>
        <dbReference type="ARBA" id="ARBA00023002"/>
    </source>
</evidence>
<dbReference type="GO" id="GO:0005506">
    <property type="term" value="F:iron ion binding"/>
    <property type="evidence" value="ECO:0007669"/>
    <property type="project" value="InterPro"/>
</dbReference>
<reference evidence="8 9" key="1">
    <citation type="submission" date="2018-02" db="EMBL/GenBank/DDBJ databases">
        <authorList>
            <person name="Machado R.A."/>
        </authorList>
    </citation>
    <scope>NUCLEOTIDE SEQUENCE [LARGE SCALE GENOMIC DNA]</scope>
    <source>
        <strain evidence="8 9">DSM 23271</strain>
    </source>
</reference>
<dbReference type="GO" id="GO:0016705">
    <property type="term" value="F:oxidoreductase activity, acting on paired donors, with incorporation or reduction of molecular oxygen"/>
    <property type="evidence" value="ECO:0007669"/>
    <property type="project" value="InterPro"/>
</dbReference>
<gene>
    <name evidence="8" type="ORF">C5470_00280</name>
</gene>
<dbReference type="PANTHER" id="PTHR46696:SF3">
    <property type="entry name" value="PULCHERRIMINIC ACID SYNTHASE"/>
    <property type="match status" value="1"/>
</dbReference>
<keyword evidence="9" id="KW-1185">Reference proteome</keyword>
<dbReference type="Pfam" id="PF00067">
    <property type="entry name" value="p450"/>
    <property type="match status" value="1"/>
</dbReference>
<dbReference type="GO" id="GO:0020037">
    <property type="term" value="F:heme binding"/>
    <property type="evidence" value="ECO:0007669"/>
    <property type="project" value="InterPro"/>
</dbReference>
<keyword evidence="2 7" id="KW-0349">Heme</keyword>
<dbReference type="InterPro" id="IPR017972">
    <property type="entry name" value="Cyt_P450_CS"/>
</dbReference>
<comment type="caution">
    <text evidence="8">The sequence shown here is derived from an EMBL/GenBank/DDBJ whole genome shotgun (WGS) entry which is preliminary data.</text>
</comment>
<proteinExistence type="inferred from homology"/>
<dbReference type="GO" id="GO:0004497">
    <property type="term" value="F:monooxygenase activity"/>
    <property type="evidence" value="ECO:0007669"/>
    <property type="project" value="UniProtKB-KW"/>
</dbReference>
<name>A0A7X5TKI5_9GAMM</name>
<dbReference type="InterPro" id="IPR001128">
    <property type="entry name" value="Cyt_P450"/>
</dbReference>
<evidence type="ECO:0000256" key="6">
    <source>
        <dbReference type="ARBA" id="ARBA00023033"/>
    </source>
</evidence>
<keyword evidence="5 7" id="KW-0408">Iron</keyword>
<dbReference type="FunFam" id="1.10.630.10:FF:000018">
    <property type="entry name" value="Cytochrome P450 monooxygenase"/>
    <property type="match status" value="1"/>
</dbReference>
<dbReference type="AlphaFoldDB" id="A0A7X5TKI5"/>
<accession>A0A7X5TKI5</accession>
<dbReference type="Gene3D" id="1.10.630.10">
    <property type="entry name" value="Cytochrome P450"/>
    <property type="match status" value="1"/>
</dbReference>